<protein>
    <recommendedName>
        <fullName evidence="3">LysR substrate-binding domain-containing protein</fullName>
    </recommendedName>
</protein>
<reference evidence="1 2" key="1">
    <citation type="submission" date="2022-06" db="EMBL/GenBank/DDBJ databases">
        <title>Sequencing the genomes of 1000 actinobacteria strains.</title>
        <authorList>
            <person name="Klenk H.-P."/>
        </authorList>
    </citation>
    <scope>NUCLEOTIDE SEQUENCE [LARGE SCALE GENOMIC DNA]</scope>
    <source>
        <strain evidence="1 2">DSM 44170</strain>
    </source>
</reference>
<comment type="caution">
    <text evidence="1">The sequence shown here is derived from an EMBL/GenBank/DDBJ whole genome shotgun (WGS) entry which is preliminary data.</text>
</comment>
<keyword evidence="2" id="KW-1185">Reference proteome</keyword>
<name>A0ABT1KHU7_9ACTN</name>
<evidence type="ECO:0000313" key="1">
    <source>
        <dbReference type="EMBL" id="MCP2352549.1"/>
    </source>
</evidence>
<accession>A0ABT1KHU7</accession>
<dbReference type="Proteomes" id="UP001320766">
    <property type="component" value="Unassembled WGS sequence"/>
</dbReference>
<evidence type="ECO:0008006" key="3">
    <source>
        <dbReference type="Google" id="ProtNLM"/>
    </source>
</evidence>
<gene>
    <name evidence="1" type="ORF">HD595_008671</name>
</gene>
<evidence type="ECO:0000313" key="2">
    <source>
        <dbReference type="Proteomes" id="UP001320766"/>
    </source>
</evidence>
<dbReference type="RefSeq" id="WP_253780093.1">
    <property type="nucleotide sequence ID" value="NZ_BAAAVE010000033.1"/>
</dbReference>
<proteinExistence type="predicted"/>
<sequence>MDGRGVCLLAGGNAPLLTLGGVVTRPVRGLSPARLALAWRADDRRPLVQDYVRACREARSGRAAPAG</sequence>
<dbReference type="EMBL" id="JAMZEC010000001">
    <property type="protein sequence ID" value="MCP2352549.1"/>
    <property type="molecule type" value="Genomic_DNA"/>
</dbReference>
<organism evidence="1 2">
    <name type="scientific">Nonomuraea roseoviolacea subsp. carminata</name>
    <dbReference type="NCBI Taxonomy" id="160689"/>
    <lineage>
        <taxon>Bacteria</taxon>
        <taxon>Bacillati</taxon>
        <taxon>Actinomycetota</taxon>
        <taxon>Actinomycetes</taxon>
        <taxon>Streptosporangiales</taxon>
        <taxon>Streptosporangiaceae</taxon>
        <taxon>Nonomuraea</taxon>
    </lineage>
</organism>